<dbReference type="Pfam" id="PF02602">
    <property type="entry name" value="HEM4"/>
    <property type="match status" value="1"/>
</dbReference>
<evidence type="ECO:0000313" key="2">
    <source>
        <dbReference type="EMBL" id="SDI80726.1"/>
    </source>
</evidence>
<feature type="domain" description="Tetrapyrrole biosynthesis uroporphyrinogen III synthase" evidence="1">
    <location>
        <begin position="23"/>
        <end position="219"/>
    </location>
</feature>
<evidence type="ECO:0000259" key="1">
    <source>
        <dbReference type="Pfam" id="PF02602"/>
    </source>
</evidence>
<sequence length="239" mass="24595">MPAILLTRPADGAARFARALQDALGPVRIVTSPVLKIVPTGDVPDLSDDPILIFTSRNGIAFRGFGLKQGLNCLTVGDATAQAAEAAGISARSAGGDVNDLLDLIANERPDRPLLHVRGAHSAGDLVGNLRAMGLTAREVVVYDQVGQPLSDEAQELLQGTAPVIVPLFSPRSAAVFADQAHGPAPLFVAALSAAVAEAAQLTCAELKIAREPTMAAMVSVTCGLYDAAQSLEGGSRAQ</sequence>
<organism evidence="2 3">
    <name type="scientific">Lutimaribacter saemankumensis</name>
    <dbReference type="NCBI Taxonomy" id="490829"/>
    <lineage>
        <taxon>Bacteria</taxon>
        <taxon>Pseudomonadati</taxon>
        <taxon>Pseudomonadota</taxon>
        <taxon>Alphaproteobacteria</taxon>
        <taxon>Rhodobacterales</taxon>
        <taxon>Roseobacteraceae</taxon>
        <taxon>Lutimaribacter</taxon>
    </lineage>
</organism>
<dbReference type="SUPFAM" id="SSF69618">
    <property type="entry name" value="HemD-like"/>
    <property type="match status" value="1"/>
</dbReference>
<dbReference type="CDD" id="cd06578">
    <property type="entry name" value="HemD"/>
    <property type="match status" value="1"/>
</dbReference>
<dbReference type="InterPro" id="IPR036108">
    <property type="entry name" value="4pyrrol_syn_uPrphyn_synt_sf"/>
</dbReference>
<dbReference type="Gene3D" id="3.40.50.10090">
    <property type="match status" value="2"/>
</dbReference>
<dbReference type="AlphaFoldDB" id="A0A1G8NL40"/>
<reference evidence="2 3" key="1">
    <citation type="submission" date="2016-10" db="EMBL/GenBank/DDBJ databases">
        <authorList>
            <person name="de Groot N.N."/>
        </authorList>
    </citation>
    <scope>NUCLEOTIDE SEQUENCE [LARGE SCALE GENOMIC DNA]</scope>
    <source>
        <strain evidence="2 3">DSM 28010</strain>
    </source>
</reference>
<dbReference type="STRING" id="490829.SAMN05421850_105242"/>
<keyword evidence="3" id="KW-1185">Reference proteome</keyword>
<dbReference type="InterPro" id="IPR003754">
    <property type="entry name" value="4pyrrol_synth_uPrphyn_synth"/>
</dbReference>
<dbReference type="GO" id="GO:0033014">
    <property type="term" value="P:tetrapyrrole biosynthetic process"/>
    <property type="evidence" value="ECO:0007669"/>
    <property type="project" value="InterPro"/>
</dbReference>
<dbReference type="Proteomes" id="UP000199340">
    <property type="component" value="Unassembled WGS sequence"/>
</dbReference>
<gene>
    <name evidence="2" type="ORF">SAMN05421850_105242</name>
</gene>
<accession>A0A1G8NL40</accession>
<dbReference type="EMBL" id="FNEB01000005">
    <property type="protein sequence ID" value="SDI80726.1"/>
    <property type="molecule type" value="Genomic_DNA"/>
</dbReference>
<protein>
    <submittedName>
        <fullName evidence="2">Uroporphyrinogen-III synthase</fullName>
    </submittedName>
</protein>
<evidence type="ECO:0000313" key="3">
    <source>
        <dbReference type="Proteomes" id="UP000199340"/>
    </source>
</evidence>
<proteinExistence type="predicted"/>
<dbReference type="GO" id="GO:0004852">
    <property type="term" value="F:uroporphyrinogen-III synthase activity"/>
    <property type="evidence" value="ECO:0007669"/>
    <property type="project" value="InterPro"/>
</dbReference>
<name>A0A1G8NL40_9RHOB</name>